<evidence type="ECO:0000313" key="1">
    <source>
        <dbReference type="EMBL" id="KAF1945058.1"/>
    </source>
</evidence>
<dbReference type="Proteomes" id="UP000800038">
    <property type="component" value="Unassembled WGS sequence"/>
</dbReference>
<keyword evidence="2" id="KW-1185">Reference proteome</keyword>
<protein>
    <submittedName>
        <fullName evidence="1">Uncharacterized protein</fullName>
    </submittedName>
</protein>
<reference evidence="1" key="1">
    <citation type="journal article" date="2020" name="Stud. Mycol.">
        <title>101 Dothideomycetes genomes: a test case for predicting lifestyles and emergence of pathogens.</title>
        <authorList>
            <person name="Haridas S."/>
            <person name="Albert R."/>
            <person name="Binder M."/>
            <person name="Bloem J."/>
            <person name="Labutti K."/>
            <person name="Salamov A."/>
            <person name="Andreopoulos B."/>
            <person name="Baker S."/>
            <person name="Barry K."/>
            <person name="Bills G."/>
            <person name="Bluhm B."/>
            <person name="Cannon C."/>
            <person name="Castanera R."/>
            <person name="Culley D."/>
            <person name="Daum C."/>
            <person name="Ezra D."/>
            <person name="Gonzalez J."/>
            <person name="Henrissat B."/>
            <person name="Kuo A."/>
            <person name="Liang C."/>
            <person name="Lipzen A."/>
            <person name="Lutzoni F."/>
            <person name="Magnuson J."/>
            <person name="Mondo S."/>
            <person name="Nolan M."/>
            <person name="Ohm R."/>
            <person name="Pangilinan J."/>
            <person name="Park H.-J."/>
            <person name="Ramirez L."/>
            <person name="Alfaro M."/>
            <person name="Sun H."/>
            <person name="Tritt A."/>
            <person name="Yoshinaga Y."/>
            <person name="Zwiers L.-H."/>
            <person name="Turgeon B."/>
            <person name="Goodwin S."/>
            <person name="Spatafora J."/>
            <person name="Crous P."/>
            <person name="Grigoriev I."/>
        </authorList>
    </citation>
    <scope>NUCLEOTIDE SEQUENCE</scope>
    <source>
        <strain evidence="1">CBS 161.51</strain>
    </source>
</reference>
<organism evidence="1 2">
    <name type="scientific">Clathrospora elynae</name>
    <dbReference type="NCBI Taxonomy" id="706981"/>
    <lineage>
        <taxon>Eukaryota</taxon>
        <taxon>Fungi</taxon>
        <taxon>Dikarya</taxon>
        <taxon>Ascomycota</taxon>
        <taxon>Pezizomycotina</taxon>
        <taxon>Dothideomycetes</taxon>
        <taxon>Pleosporomycetidae</taxon>
        <taxon>Pleosporales</taxon>
        <taxon>Diademaceae</taxon>
        <taxon>Clathrospora</taxon>
    </lineage>
</organism>
<proteinExistence type="predicted"/>
<dbReference type="OrthoDB" id="2823490at2759"/>
<evidence type="ECO:0000313" key="2">
    <source>
        <dbReference type="Proteomes" id="UP000800038"/>
    </source>
</evidence>
<dbReference type="AlphaFoldDB" id="A0A6A5SYU6"/>
<accession>A0A6A5SYU6</accession>
<gene>
    <name evidence="1" type="ORF">EJ02DRAFT_397151</name>
</gene>
<sequence length="330" mass="37618">MTQFLGLPRELRDMIYLEVLISSRSLPTLKDTKSISGWCRPWEPKSGLGDHGCAFSSKRAPNTCANFLACNKQVNKEMLDTISRVRPKGQLAARMDCIAVDEMHYFTWLSIPIVRHTRTSHEANKNTLTRVIPTWATKILTATDRVLGSATGGALYQTSTIVIEQLRIDIRLFEPTSSKTTAFETPRDRTSWAICAALKHVFEHDPDIIPTRDCRNDITIDEVILNVVPYDGAPEAFAHHPPTDPDLYMPPTEDMEATPNPTETAVNELVDVWNKLWAAEEFKARYYCTLLEKIKKVRICVDGKTFRVRDLGVELERGQAERRRIEMRMR</sequence>
<name>A0A6A5SYU6_9PLEO</name>
<dbReference type="EMBL" id="ML976012">
    <property type="protein sequence ID" value="KAF1945058.1"/>
    <property type="molecule type" value="Genomic_DNA"/>
</dbReference>